<keyword evidence="2" id="KW-1185">Reference proteome</keyword>
<comment type="caution">
    <text evidence="1">The sequence shown here is derived from an EMBL/GenBank/DDBJ whole genome shotgun (WGS) entry which is preliminary data.</text>
</comment>
<dbReference type="PANTHER" id="PTHR33491">
    <property type="entry name" value="OSJNBA0016N04.9 PROTEIN"/>
    <property type="match status" value="1"/>
</dbReference>
<accession>A0AAN8T707</accession>
<name>A0AAN8T707_SOLBU</name>
<organism evidence="1 2">
    <name type="scientific">Solanum bulbocastanum</name>
    <name type="common">Wild potato</name>
    <dbReference type="NCBI Taxonomy" id="147425"/>
    <lineage>
        <taxon>Eukaryota</taxon>
        <taxon>Viridiplantae</taxon>
        <taxon>Streptophyta</taxon>
        <taxon>Embryophyta</taxon>
        <taxon>Tracheophyta</taxon>
        <taxon>Spermatophyta</taxon>
        <taxon>Magnoliopsida</taxon>
        <taxon>eudicotyledons</taxon>
        <taxon>Gunneridae</taxon>
        <taxon>Pentapetalae</taxon>
        <taxon>asterids</taxon>
        <taxon>lamiids</taxon>
        <taxon>Solanales</taxon>
        <taxon>Solanaceae</taxon>
        <taxon>Solanoideae</taxon>
        <taxon>Solaneae</taxon>
        <taxon>Solanum</taxon>
    </lineage>
</organism>
<evidence type="ECO:0000313" key="2">
    <source>
        <dbReference type="Proteomes" id="UP001371456"/>
    </source>
</evidence>
<dbReference type="EMBL" id="JBANQN010000010">
    <property type="protein sequence ID" value="KAK6778326.1"/>
    <property type="molecule type" value="Genomic_DNA"/>
</dbReference>
<sequence length="176" mass="19979">MSQIQDALSSVETLRFHTHSLYKQKGCDRRRVYWKRLLPETDTQGHEIYNTTMSSTENHTHVWSFNSCGYAFLGEADRFRFQGLPDLGDDLTVSYFYERIKASVPIVLDWAIGSHTCTQALKSEDYACSENSHCINSDTGLGGYRCSCNPGYQGNPYLNQGCQGISNVSIFHEVKR</sequence>
<proteinExistence type="predicted"/>
<dbReference type="AlphaFoldDB" id="A0AAN8T707"/>
<dbReference type="CDD" id="cd00054">
    <property type="entry name" value="EGF_CA"/>
    <property type="match status" value="1"/>
</dbReference>
<dbReference type="Proteomes" id="UP001371456">
    <property type="component" value="Unassembled WGS sequence"/>
</dbReference>
<evidence type="ECO:0000313" key="1">
    <source>
        <dbReference type="EMBL" id="KAK6778326.1"/>
    </source>
</evidence>
<dbReference type="Gene3D" id="2.10.25.10">
    <property type="entry name" value="Laminin"/>
    <property type="match status" value="1"/>
</dbReference>
<evidence type="ECO:0008006" key="3">
    <source>
        <dbReference type="Google" id="ProtNLM"/>
    </source>
</evidence>
<reference evidence="1 2" key="1">
    <citation type="submission" date="2024-02" db="EMBL/GenBank/DDBJ databases">
        <title>de novo genome assembly of Solanum bulbocastanum strain 11H21.</title>
        <authorList>
            <person name="Hosaka A.J."/>
        </authorList>
    </citation>
    <scope>NUCLEOTIDE SEQUENCE [LARGE SCALE GENOMIC DNA]</scope>
    <source>
        <tissue evidence="1">Young leaves</tissue>
    </source>
</reference>
<protein>
    <recommendedName>
        <fullName evidence="3">EGF-like domain-containing protein</fullName>
    </recommendedName>
</protein>
<gene>
    <name evidence="1" type="ORF">RDI58_025044</name>
</gene>